<protein>
    <submittedName>
        <fullName evidence="1">Uncharacterized protein</fullName>
    </submittedName>
</protein>
<keyword evidence="2" id="KW-1185">Reference proteome</keyword>
<dbReference type="Proteomes" id="UP001227230">
    <property type="component" value="Chromosome 16"/>
</dbReference>
<proteinExistence type="predicted"/>
<evidence type="ECO:0000313" key="1">
    <source>
        <dbReference type="EMBL" id="WKA06430.1"/>
    </source>
</evidence>
<name>A0ABY9DFE0_VITVI</name>
<accession>A0ABY9DFE0</accession>
<reference evidence="1 2" key="1">
    <citation type="journal article" date="2023" name="Hortic Res">
        <title>The complete reference genome for grapevine (Vitis vinifera L.) genetics and breeding.</title>
        <authorList>
            <person name="Shi X."/>
            <person name="Cao S."/>
            <person name="Wang X."/>
            <person name="Huang S."/>
            <person name="Wang Y."/>
            <person name="Liu Z."/>
            <person name="Liu W."/>
            <person name="Leng X."/>
            <person name="Peng Y."/>
            <person name="Wang N."/>
            <person name="Wang Y."/>
            <person name="Ma Z."/>
            <person name="Xu X."/>
            <person name="Zhang F."/>
            <person name="Xue H."/>
            <person name="Zhong H."/>
            <person name="Wang Y."/>
            <person name="Zhang K."/>
            <person name="Velt A."/>
            <person name="Avia K."/>
            <person name="Holtgrawe D."/>
            <person name="Grimplet J."/>
            <person name="Matus J.T."/>
            <person name="Ware D."/>
            <person name="Wu X."/>
            <person name="Wang H."/>
            <person name="Liu C."/>
            <person name="Fang Y."/>
            <person name="Rustenholz C."/>
            <person name="Cheng Z."/>
            <person name="Xiao H."/>
            <person name="Zhou Y."/>
        </authorList>
    </citation>
    <scope>NUCLEOTIDE SEQUENCE [LARGE SCALE GENOMIC DNA]</scope>
    <source>
        <strain evidence="2">cv. Pinot noir / PN40024</strain>
        <tissue evidence="1">Leaf</tissue>
    </source>
</reference>
<gene>
    <name evidence="1" type="ORF">VitviT2T_024328</name>
</gene>
<evidence type="ECO:0000313" key="2">
    <source>
        <dbReference type="Proteomes" id="UP001227230"/>
    </source>
</evidence>
<organism evidence="1 2">
    <name type="scientific">Vitis vinifera</name>
    <name type="common">Grape</name>
    <dbReference type="NCBI Taxonomy" id="29760"/>
    <lineage>
        <taxon>Eukaryota</taxon>
        <taxon>Viridiplantae</taxon>
        <taxon>Streptophyta</taxon>
        <taxon>Embryophyta</taxon>
        <taxon>Tracheophyta</taxon>
        <taxon>Spermatophyta</taxon>
        <taxon>Magnoliopsida</taxon>
        <taxon>eudicotyledons</taxon>
        <taxon>Gunneridae</taxon>
        <taxon>Pentapetalae</taxon>
        <taxon>rosids</taxon>
        <taxon>Vitales</taxon>
        <taxon>Vitaceae</taxon>
        <taxon>Viteae</taxon>
        <taxon>Vitis</taxon>
    </lineage>
</organism>
<sequence>MTSFWRVYNEHHSYWLQTGNPPTSVLPPQQLLDCCYTRPDAPPPTTPRWLPPAAITSRKTSLLALLPSSMRRWKLAKLLAGVNHLNRLRLVPLPAAGAPSTLPAA</sequence>
<dbReference type="EMBL" id="CP126663">
    <property type="protein sequence ID" value="WKA06430.1"/>
    <property type="molecule type" value="Genomic_DNA"/>
</dbReference>